<dbReference type="InterPro" id="IPR029154">
    <property type="entry name" value="HIBADH-like_NADP-bd"/>
</dbReference>
<dbReference type="InterPro" id="IPR002204">
    <property type="entry name" value="3-OH-isobutyrate_DH-rel_CS"/>
</dbReference>
<dbReference type="Pfam" id="PF14833">
    <property type="entry name" value="NAD_binding_11"/>
    <property type="match status" value="1"/>
</dbReference>
<evidence type="ECO:0000256" key="3">
    <source>
        <dbReference type="PIRSR" id="PIRSR000103-1"/>
    </source>
</evidence>
<dbReference type="PANTHER" id="PTHR43580">
    <property type="entry name" value="OXIDOREDUCTASE GLYR1-RELATED"/>
    <property type="match status" value="1"/>
</dbReference>
<feature type="domain" description="3-hydroxyisobutyrate dehydrogenase-like NAD-binding" evidence="5">
    <location>
        <begin position="165"/>
        <end position="283"/>
    </location>
</feature>
<dbReference type="PIRSF" id="PIRSF000103">
    <property type="entry name" value="HIBADH"/>
    <property type="match status" value="1"/>
</dbReference>
<dbReference type="AlphaFoldDB" id="A0A212RHS2"/>
<dbReference type="InterPro" id="IPR013328">
    <property type="entry name" value="6PGD_dom2"/>
</dbReference>
<proteinExistence type="predicted"/>
<dbReference type="Proteomes" id="UP000197065">
    <property type="component" value="Unassembled WGS sequence"/>
</dbReference>
<evidence type="ECO:0000259" key="5">
    <source>
        <dbReference type="Pfam" id="PF14833"/>
    </source>
</evidence>
<dbReference type="GO" id="GO:0051287">
    <property type="term" value="F:NAD binding"/>
    <property type="evidence" value="ECO:0007669"/>
    <property type="project" value="InterPro"/>
</dbReference>
<dbReference type="InterPro" id="IPR036291">
    <property type="entry name" value="NAD(P)-bd_dom_sf"/>
</dbReference>
<dbReference type="GO" id="GO:0016491">
    <property type="term" value="F:oxidoreductase activity"/>
    <property type="evidence" value="ECO:0007669"/>
    <property type="project" value="UniProtKB-KW"/>
</dbReference>
<dbReference type="GO" id="GO:0016054">
    <property type="term" value="P:organic acid catabolic process"/>
    <property type="evidence" value="ECO:0007669"/>
    <property type="project" value="UniProtKB-ARBA"/>
</dbReference>
<dbReference type="SUPFAM" id="SSF48179">
    <property type="entry name" value="6-phosphogluconate dehydrogenase C-terminal domain-like"/>
    <property type="match status" value="1"/>
</dbReference>
<evidence type="ECO:0000256" key="2">
    <source>
        <dbReference type="ARBA" id="ARBA00023027"/>
    </source>
</evidence>
<dbReference type="RefSeq" id="WP_088561952.1">
    <property type="nucleotide sequence ID" value="NZ_FYEH01000009.1"/>
</dbReference>
<reference evidence="6 7" key="1">
    <citation type="submission" date="2017-06" db="EMBL/GenBank/DDBJ databases">
        <authorList>
            <person name="Kim H.J."/>
            <person name="Triplett B.A."/>
        </authorList>
    </citation>
    <scope>NUCLEOTIDE SEQUENCE [LARGE SCALE GENOMIC DNA]</scope>
    <source>
        <strain evidence="6 7">B29T1</strain>
    </source>
</reference>
<dbReference type="SUPFAM" id="SSF51735">
    <property type="entry name" value="NAD(P)-binding Rossmann-fold domains"/>
    <property type="match status" value="1"/>
</dbReference>
<dbReference type="Gene3D" id="3.40.50.720">
    <property type="entry name" value="NAD(P)-binding Rossmann-like Domain"/>
    <property type="match status" value="1"/>
</dbReference>
<feature type="active site" evidence="3">
    <location>
        <position position="169"/>
    </location>
</feature>
<gene>
    <name evidence="6" type="ORF">SAMN07250955_1093</name>
</gene>
<dbReference type="PANTHER" id="PTHR43580:SF2">
    <property type="entry name" value="CYTOKINE-LIKE NUCLEAR FACTOR N-PAC"/>
    <property type="match status" value="1"/>
</dbReference>
<sequence>MRVGFLGLGGMGAAMAANLIKAGHEVTVWNRSPAPADRLAAMGGRKAESPAAAAGGEILISMLADDAATKAVLVEGGALDRLAAGALHVNMATVSMALAKELTALHEARGQGYVAAPVLGRVDVAVAGKLNILAAGPAALLDRAEPLFAAMGQRTWRFGERPEQANAVKLAANFMLASAIEAMGEAAALVQGHEVAPASFLEMISSTLFAAPAYKGYGAMIAEKRYSPVGFKLPLGLKDVRLAQEAGFAANVPMPFASVIRDNFLDALANGDGELDWAALAKVAARRAGQQD</sequence>
<dbReference type="PROSITE" id="PS00895">
    <property type="entry name" value="3_HYDROXYISOBUT_DH"/>
    <property type="match status" value="1"/>
</dbReference>
<dbReference type="EMBL" id="FYEH01000009">
    <property type="protein sequence ID" value="SNB71919.1"/>
    <property type="molecule type" value="Genomic_DNA"/>
</dbReference>
<evidence type="ECO:0000259" key="4">
    <source>
        <dbReference type="Pfam" id="PF03446"/>
    </source>
</evidence>
<organism evidence="6 7">
    <name type="scientific">Arboricoccus pini</name>
    <dbReference type="NCBI Taxonomy" id="1963835"/>
    <lineage>
        <taxon>Bacteria</taxon>
        <taxon>Pseudomonadati</taxon>
        <taxon>Pseudomonadota</taxon>
        <taxon>Alphaproteobacteria</taxon>
        <taxon>Geminicoccales</taxon>
        <taxon>Geminicoccaceae</taxon>
        <taxon>Arboricoccus</taxon>
    </lineage>
</organism>
<keyword evidence="2" id="KW-0520">NAD</keyword>
<accession>A0A212RHS2</accession>
<dbReference type="GO" id="GO:0050661">
    <property type="term" value="F:NADP binding"/>
    <property type="evidence" value="ECO:0007669"/>
    <property type="project" value="InterPro"/>
</dbReference>
<dbReference type="InterPro" id="IPR006115">
    <property type="entry name" value="6PGDH_NADP-bd"/>
</dbReference>
<dbReference type="Pfam" id="PF03446">
    <property type="entry name" value="NAD_binding_2"/>
    <property type="match status" value="1"/>
</dbReference>
<keyword evidence="7" id="KW-1185">Reference proteome</keyword>
<dbReference type="OrthoDB" id="9812907at2"/>
<dbReference type="InterPro" id="IPR051265">
    <property type="entry name" value="HIBADH-related_NP60_sf"/>
</dbReference>
<dbReference type="InterPro" id="IPR008927">
    <property type="entry name" value="6-PGluconate_DH-like_C_sf"/>
</dbReference>
<evidence type="ECO:0000313" key="6">
    <source>
        <dbReference type="EMBL" id="SNB71919.1"/>
    </source>
</evidence>
<name>A0A212RHS2_9PROT</name>
<evidence type="ECO:0000256" key="1">
    <source>
        <dbReference type="ARBA" id="ARBA00023002"/>
    </source>
</evidence>
<protein>
    <submittedName>
        <fullName evidence="6">3-hydroxyisobutyrate dehydrogenase</fullName>
    </submittedName>
</protein>
<dbReference type="InterPro" id="IPR015815">
    <property type="entry name" value="HIBADH-related"/>
</dbReference>
<dbReference type="Gene3D" id="1.10.1040.10">
    <property type="entry name" value="N-(1-d-carboxylethyl)-l-norvaline Dehydrogenase, domain 2"/>
    <property type="match status" value="1"/>
</dbReference>
<keyword evidence="1" id="KW-0560">Oxidoreductase</keyword>
<feature type="domain" description="6-phosphogluconate dehydrogenase NADP-binding" evidence="4">
    <location>
        <begin position="2"/>
        <end position="155"/>
    </location>
</feature>
<evidence type="ECO:0000313" key="7">
    <source>
        <dbReference type="Proteomes" id="UP000197065"/>
    </source>
</evidence>